<feature type="compositionally biased region" description="Basic and acidic residues" evidence="7">
    <location>
        <begin position="278"/>
        <end position="288"/>
    </location>
</feature>
<gene>
    <name evidence="12" type="primary">lsm14b-b_1</name>
    <name evidence="12" type="ORF">N1851_025374</name>
</gene>
<dbReference type="InterPro" id="IPR010920">
    <property type="entry name" value="LSM_dom_sf"/>
</dbReference>
<dbReference type="Gene3D" id="2.30.30.100">
    <property type="match status" value="1"/>
</dbReference>
<dbReference type="InterPro" id="IPR025762">
    <property type="entry name" value="DFDF"/>
</dbReference>
<dbReference type="InterPro" id="IPR025761">
    <property type="entry name" value="FFD_box"/>
</dbReference>
<evidence type="ECO:0000259" key="9">
    <source>
        <dbReference type="PROSITE" id="PS51513"/>
    </source>
</evidence>
<feature type="domain" description="FFD box profile" evidence="9">
    <location>
        <begin position="304"/>
        <end position="320"/>
    </location>
</feature>
<dbReference type="InterPro" id="IPR025768">
    <property type="entry name" value="TFG_box"/>
</dbReference>
<evidence type="ECO:0000256" key="2">
    <source>
        <dbReference type="ARBA" id="ARBA00022473"/>
    </source>
</evidence>
<evidence type="ECO:0000256" key="5">
    <source>
        <dbReference type="PROSITE-ProRule" id="PRU00846"/>
    </source>
</evidence>
<accession>A0AA47NUY4</accession>
<evidence type="ECO:0000256" key="4">
    <source>
        <dbReference type="ARBA" id="ARBA00023274"/>
    </source>
</evidence>
<comment type="caution">
    <text evidence="12">The sequence shown here is derived from an EMBL/GenBank/DDBJ whole genome shotgun (WGS) entry which is preliminary data.</text>
</comment>
<dbReference type="GO" id="GO:0006417">
    <property type="term" value="P:regulation of translation"/>
    <property type="evidence" value="ECO:0007669"/>
    <property type="project" value="UniProtKB-KW"/>
</dbReference>
<dbReference type="InterPro" id="IPR047575">
    <property type="entry name" value="Sm"/>
</dbReference>
<dbReference type="PANTHER" id="PTHR13586:SF1">
    <property type="entry name" value="PROTEIN LSM14 HOMOLOG B"/>
    <property type="match status" value="1"/>
</dbReference>
<feature type="domain" description="Sm" evidence="11">
    <location>
        <begin position="1"/>
        <end position="83"/>
    </location>
</feature>
<dbReference type="GO" id="GO:0003729">
    <property type="term" value="F:mRNA binding"/>
    <property type="evidence" value="ECO:0007669"/>
    <property type="project" value="TreeGrafter"/>
</dbReference>
<feature type="region of interest" description="Disordered" evidence="7">
    <location>
        <begin position="350"/>
        <end position="394"/>
    </location>
</feature>
<evidence type="ECO:0000256" key="3">
    <source>
        <dbReference type="ARBA" id="ARBA00022845"/>
    </source>
</evidence>
<proteinExistence type="inferred from homology"/>
<feature type="short sequence motif" description="TFG box" evidence="6">
    <location>
        <begin position="321"/>
        <end position="341"/>
    </location>
</feature>
<dbReference type="Pfam" id="PF09532">
    <property type="entry name" value="FDF"/>
    <property type="match status" value="1"/>
</dbReference>
<reference evidence="12" key="1">
    <citation type="journal article" date="2023" name="Front. Mar. Sci.">
        <title>A new Merluccius polli reference genome to investigate the effects of global change in West African waters.</title>
        <authorList>
            <person name="Mateo J.L."/>
            <person name="Blanco-Fernandez C."/>
            <person name="Garcia-Vazquez E."/>
            <person name="Machado-Schiaffino G."/>
        </authorList>
    </citation>
    <scope>NUCLEOTIDE SEQUENCE</scope>
    <source>
        <strain evidence="12">C29</strain>
        <tissue evidence="12">Fin</tissue>
    </source>
</reference>
<name>A0AA47NUY4_MERPO</name>
<keyword evidence="4" id="KW-0687">Ribonucleoprotein</keyword>
<feature type="compositionally biased region" description="Polar residues" evidence="7">
    <location>
        <begin position="378"/>
        <end position="387"/>
    </location>
</feature>
<dbReference type="PROSITE" id="PS51513">
    <property type="entry name" value="FFD"/>
    <property type="match status" value="1"/>
</dbReference>
<evidence type="ECO:0000313" key="12">
    <source>
        <dbReference type="EMBL" id="KAK0138305.1"/>
    </source>
</evidence>
<keyword evidence="13" id="KW-1185">Reference proteome</keyword>
<feature type="region of interest" description="Disordered" evidence="7">
    <location>
        <begin position="165"/>
        <end position="251"/>
    </location>
</feature>
<feature type="compositionally biased region" description="Low complexity" evidence="7">
    <location>
        <begin position="168"/>
        <end position="190"/>
    </location>
</feature>
<dbReference type="SMART" id="SM01271">
    <property type="entry name" value="LSM14"/>
    <property type="match status" value="1"/>
</dbReference>
<dbReference type="SUPFAM" id="SSF50182">
    <property type="entry name" value="Sm-like ribonucleoproteins"/>
    <property type="match status" value="1"/>
</dbReference>
<keyword evidence="2" id="KW-0217">Developmental protein</keyword>
<sequence length="394" mass="43273">MSGGGGTPYIGSKISLISKAQIRYEGILSSVDTDKSTVALAKVKSYGTEGRHTDRPVLPKDEIYEYIIFRGGDIKDITVSEPPKPHHGLPHDPAIVQSSVGSSSGGYHPRWSPYRDMMPSYNQLAASSLLNQQYAAALGLAPGFQGLPSRRGPMVEQAVQTLPMASTAQKRAQPAPQQQQARQSVRSSQRPARDGPQPQRRNAPSSQVAPPTNAARVQEQANDENQRPKRKQGSRRSRNRGRGQLLVKNSKPTTLAFESDFDFETANAQFNKNELVKEASDGEEKVEPGVENQNRSTEGSPVEKCYDKAKCFFDNISSDFKPRTTWAEEKKLNIETFGIPGRFLRGRGFRGYRARRGQSGTDQQPLPKVASGRVPSPGLQSNVSEESSPLPDTR</sequence>
<dbReference type="PROSITE" id="PS52002">
    <property type="entry name" value="SM"/>
    <property type="match status" value="1"/>
</dbReference>
<dbReference type="Proteomes" id="UP001174136">
    <property type="component" value="Unassembled WGS sequence"/>
</dbReference>
<feature type="region of interest" description="Disordered" evidence="7">
    <location>
        <begin position="278"/>
        <end position="301"/>
    </location>
</feature>
<dbReference type="SMART" id="SM01199">
    <property type="entry name" value="FDF"/>
    <property type="match status" value="1"/>
</dbReference>
<keyword evidence="3" id="KW-0810">Translation regulation</keyword>
<dbReference type="CDD" id="cd01736">
    <property type="entry name" value="LSm14_N"/>
    <property type="match status" value="1"/>
</dbReference>
<dbReference type="PANTHER" id="PTHR13586">
    <property type="entry name" value="SCD6 PROTEIN-RELATED"/>
    <property type="match status" value="1"/>
</dbReference>
<dbReference type="Pfam" id="PF12701">
    <property type="entry name" value="LSM14"/>
    <property type="match status" value="1"/>
</dbReference>
<evidence type="ECO:0000259" key="11">
    <source>
        <dbReference type="PROSITE" id="PS52002"/>
    </source>
</evidence>
<dbReference type="EMBL" id="JAOPHQ010004669">
    <property type="protein sequence ID" value="KAK0138305.1"/>
    <property type="molecule type" value="Genomic_DNA"/>
</dbReference>
<comment type="similarity">
    <text evidence="1">Belongs to the LSM14 family.</text>
</comment>
<feature type="short sequence motif" description="FFD box" evidence="5">
    <location>
        <begin position="304"/>
        <end position="320"/>
    </location>
</feature>
<dbReference type="AlphaFoldDB" id="A0AA47NUY4"/>
<evidence type="ECO:0000313" key="13">
    <source>
        <dbReference type="Proteomes" id="UP001174136"/>
    </source>
</evidence>
<evidence type="ECO:0000256" key="1">
    <source>
        <dbReference type="ARBA" id="ARBA00010415"/>
    </source>
</evidence>
<dbReference type="GO" id="GO:1990904">
    <property type="term" value="C:ribonucleoprotein complex"/>
    <property type="evidence" value="ECO:0007669"/>
    <property type="project" value="UniProtKB-KW"/>
</dbReference>
<evidence type="ECO:0000259" key="10">
    <source>
        <dbReference type="PROSITE" id="PS51536"/>
    </source>
</evidence>
<dbReference type="PROSITE" id="PS51536">
    <property type="entry name" value="TFG"/>
    <property type="match status" value="1"/>
</dbReference>
<evidence type="ECO:0000256" key="7">
    <source>
        <dbReference type="SAM" id="MobiDB-lite"/>
    </source>
</evidence>
<feature type="compositionally biased region" description="Basic residues" evidence="7">
    <location>
        <begin position="228"/>
        <end position="241"/>
    </location>
</feature>
<dbReference type="InterPro" id="IPR019050">
    <property type="entry name" value="FDF_dom"/>
</dbReference>
<protein>
    <submittedName>
        <fullName evidence="12">Protein LSM14 B-B</fullName>
    </submittedName>
</protein>
<feature type="compositionally biased region" description="Polar residues" evidence="7">
    <location>
        <begin position="199"/>
        <end position="210"/>
    </location>
</feature>
<dbReference type="InterPro" id="IPR025609">
    <property type="entry name" value="Lsm14-like_N"/>
</dbReference>
<feature type="domain" description="TFG box profile" evidence="10">
    <location>
        <begin position="321"/>
        <end position="341"/>
    </location>
</feature>
<evidence type="ECO:0000259" key="8">
    <source>
        <dbReference type="PROSITE" id="PS51512"/>
    </source>
</evidence>
<organism evidence="12 13">
    <name type="scientific">Merluccius polli</name>
    <name type="common">Benguela hake</name>
    <name type="synonym">Merluccius cadenati</name>
    <dbReference type="NCBI Taxonomy" id="89951"/>
    <lineage>
        <taxon>Eukaryota</taxon>
        <taxon>Metazoa</taxon>
        <taxon>Chordata</taxon>
        <taxon>Craniata</taxon>
        <taxon>Vertebrata</taxon>
        <taxon>Euteleostomi</taxon>
        <taxon>Actinopterygii</taxon>
        <taxon>Neopterygii</taxon>
        <taxon>Teleostei</taxon>
        <taxon>Neoteleostei</taxon>
        <taxon>Acanthomorphata</taxon>
        <taxon>Zeiogadaria</taxon>
        <taxon>Gadariae</taxon>
        <taxon>Gadiformes</taxon>
        <taxon>Gadoidei</taxon>
        <taxon>Merlucciidae</taxon>
        <taxon>Merluccius</taxon>
    </lineage>
</organism>
<feature type="domain" description="DFDF" evidence="8">
    <location>
        <begin position="249"/>
        <end position="285"/>
    </location>
</feature>
<evidence type="ECO:0000256" key="6">
    <source>
        <dbReference type="PROSITE-ProRule" id="PRU00869"/>
    </source>
</evidence>
<dbReference type="PROSITE" id="PS51512">
    <property type="entry name" value="DFDF"/>
    <property type="match status" value="1"/>
</dbReference>